<organism evidence="2 3">
    <name type="scientific">Bimuria novae-zelandiae CBS 107.79</name>
    <dbReference type="NCBI Taxonomy" id="1447943"/>
    <lineage>
        <taxon>Eukaryota</taxon>
        <taxon>Fungi</taxon>
        <taxon>Dikarya</taxon>
        <taxon>Ascomycota</taxon>
        <taxon>Pezizomycotina</taxon>
        <taxon>Dothideomycetes</taxon>
        <taxon>Pleosporomycetidae</taxon>
        <taxon>Pleosporales</taxon>
        <taxon>Massarineae</taxon>
        <taxon>Didymosphaeriaceae</taxon>
        <taxon>Bimuria</taxon>
    </lineage>
</organism>
<feature type="signal peptide" evidence="1">
    <location>
        <begin position="1"/>
        <end position="20"/>
    </location>
</feature>
<reference evidence="2" key="1">
    <citation type="journal article" date="2020" name="Stud. Mycol.">
        <title>101 Dothideomycetes genomes: a test case for predicting lifestyles and emergence of pathogens.</title>
        <authorList>
            <person name="Haridas S."/>
            <person name="Albert R."/>
            <person name="Binder M."/>
            <person name="Bloem J."/>
            <person name="Labutti K."/>
            <person name="Salamov A."/>
            <person name="Andreopoulos B."/>
            <person name="Baker S."/>
            <person name="Barry K."/>
            <person name="Bills G."/>
            <person name="Bluhm B."/>
            <person name="Cannon C."/>
            <person name="Castanera R."/>
            <person name="Culley D."/>
            <person name="Daum C."/>
            <person name="Ezra D."/>
            <person name="Gonzalez J."/>
            <person name="Henrissat B."/>
            <person name="Kuo A."/>
            <person name="Liang C."/>
            <person name="Lipzen A."/>
            <person name="Lutzoni F."/>
            <person name="Magnuson J."/>
            <person name="Mondo S."/>
            <person name="Nolan M."/>
            <person name="Ohm R."/>
            <person name="Pangilinan J."/>
            <person name="Park H.-J."/>
            <person name="Ramirez L."/>
            <person name="Alfaro M."/>
            <person name="Sun H."/>
            <person name="Tritt A."/>
            <person name="Yoshinaga Y."/>
            <person name="Zwiers L.-H."/>
            <person name="Turgeon B."/>
            <person name="Goodwin S."/>
            <person name="Spatafora J."/>
            <person name="Crous P."/>
            <person name="Grigoriev I."/>
        </authorList>
    </citation>
    <scope>NUCLEOTIDE SEQUENCE</scope>
    <source>
        <strain evidence="2">CBS 107.79</strain>
    </source>
</reference>
<dbReference type="EMBL" id="ML976709">
    <property type="protein sequence ID" value="KAF1969430.1"/>
    <property type="molecule type" value="Genomic_DNA"/>
</dbReference>
<sequence length="73" mass="8224">MLRSAWICTSFLRWTMLLTALWEYHKGCNRRLDHDNTAGDGGHCHGVAHRVRCLRGLLSSKWASATVLLPTSS</sequence>
<dbReference type="Proteomes" id="UP000800036">
    <property type="component" value="Unassembled WGS sequence"/>
</dbReference>
<keyword evidence="1" id="KW-0732">Signal</keyword>
<keyword evidence="3" id="KW-1185">Reference proteome</keyword>
<evidence type="ECO:0000313" key="2">
    <source>
        <dbReference type="EMBL" id="KAF1969430.1"/>
    </source>
</evidence>
<gene>
    <name evidence="2" type="ORF">BU23DRAFT_239060</name>
</gene>
<evidence type="ECO:0000313" key="3">
    <source>
        <dbReference type="Proteomes" id="UP000800036"/>
    </source>
</evidence>
<accession>A0A6A5UYC3</accession>
<evidence type="ECO:0000256" key="1">
    <source>
        <dbReference type="SAM" id="SignalP"/>
    </source>
</evidence>
<protein>
    <recommendedName>
        <fullName evidence="4">Secreted protein</fullName>
    </recommendedName>
</protein>
<proteinExistence type="predicted"/>
<dbReference type="AlphaFoldDB" id="A0A6A5UYC3"/>
<feature type="chain" id="PRO_5025396109" description="Secreted protein" evidence="1">
    <location>
        <begin position="21"/>
        <end position="73"/>
    </location>
</feature>
<evidence type="ECO:0008006" key="4">
    <source>
        <dbReference type="Google" id="ProtNLM"/>
    </source>
</evidence>
<name>A0A6A5UYC3_9PLEO</name>